<dbReference type="InterPro" id="IPR013655">
    <property type="entry name" value="PAS_fold_3"/>
</dbReference>
<dbReference type="PROSITE" id="PS50113">
    <property type="entry name" value="PAC"/>
    <property type="match status" value="1"/>
</dbReference>
<dbReference type="SUPFAM" id="SSF55785">
    <property type="entry name" value="PYP-like sensor domain (PAS domain)"/>
    <property type="match status" value="2"/>
</dbReference>
<dbReference type="InterPro" id="IPR035965">
    <property type="entry name" value="PAS-like_dom_sf"/>
</dbReference>
<feature type="region of interest" description="Disordered" evidence="6">
    <location>
        <begin position="792"/>
        <end position="813"/>
    </location>
</feature>
<evidence type="ECO:0000259" key="8">
    <source>
        <dbReference type="PROSITE" id="PS50109"/>
    </source>
</evidence>
<evidence type="ECO:0000256" key="4">
    <source>
        <dbReference type="ARBA" id="ARBA00022679"/>
    </source>
</evidence>
<dbReference type="Pfam" id="PF00512">
    <property type="entry name" value="HisKA"/>
    <property type="match status" value="1"/>
</dbReference>
<keyword evidence="11" id="KW-1185">Reference proteome</keyword>
<proteinExistence type="predicted"/>
<evidence type="ECO:0000256" key="1">
    <source>
        <dbReference type="ARBA" id="ARBA00000085"/>
    </source>
</evidence>
<name>A0A6B8M798_9HYPH</name>
<evidence type="ECO:0000259" key="9">
    <source>
        <dbReference type="PROSITE" id="PS50113"/>
    </source>
</evidence>
<evidence type="ECO:0000256" key="3">
    <source>
        <dbReference type="ARBA" id="ARBA00022553"/>
    </source>
</evidence>
<dbReference type="CDD" id="cd00130">
    <property type="entry name" value="PAS"/>
    <property type="match status" value="1"/>
</dbReference>
<dbReference type="InterPro" id="IPR001610">
    <property type="entry name" value="PAC"/>
</dbReference>
<reference evidence="10 11" key="1">
    <citation type="submission" date="2019-09" db="EMBL/GenBank/DDBJ databases">
        <title>Isolation and complete genome sequencing of Methylocystis species.</title>
        <authorList>
            <person name="Rumah B.L."/>
            <person name="Stead C.E."/>
            <person name="Stevens B.C."/>
            <person name="Minton N.P."/>
            <person name="Grosse-Honebrink A."/>
            <person name="Zhang Y."/>
        </authorList>
    </citation>
    <scope>NUCLEOTIDE SEQUENCE [LARGE SCALE GENOMIC DNA]</scope>
    <source>
        <strain evidence="10 11">BRCS2</strain>
    </source>
</reference>
<dbReference type="KEGG" id="mpar:F7D14_13295"/>
<dbReference type="PANTHER" id="PTHR43047">
    <property type="entry name" value="TWO-COMPONENT HISTIDINE PROTEIN KINASE"/>
    <property type="match status" value="1"/>
</dbReference>
<gene>
    <name evidence="10" type="ORF">F7D14_13295</name>
</gene>
<dbReference type="GO" id="GO:0009927">
    <property type="term" value="F:histidine phosphotransfer kinase activity"/>
    <property type="evidence" value="ECO:0007669"/>
    <property type="project" value="TreeGrafter"/>
</dbReference>
<sequence>MARPAARAMSHAETVWGAYRFLGEGEKEPKDESPWLRRVAFVVSAIGLVSLTAFAITLTTTMQDQLVEEATADFEVFAHAVWHDLHDKIQADAQKSLGEPLNKILPGRATARGRRILVTDDHGHVAAAFPPLDSKNATLSDVLGAEQVLTEFADKAGVMRVKLADGTPALATVQKLPAPYGQVAMIYPLDNVLGEWRTIAAHYAVVFAFTTVMLLAVVFAYFRQSRKRQAAEQANAYIRSRLDTALSRGRCGLWDWDIARGRIYWSDSMYEMLGLQAERRCLSFSELNALIHPHDGDLSVIAEMVSTSRTKSVDHEFRARHANGQWIWLRARAQLVDDARDAGLHLVGIAVDISEQKALAQHTATANMRLRDAINAISEAFVLWDAQNRLVVCNSKFLDLHGLAPESAPPGATYGDIMARRTAFVLQHETSSADSRAGDARTYEARLTDGRWLQINERRTKDGGYVSVGADITALKRNQEKLQDSERRLTGTVADLTRSRQTLEMQAQQLATLAEQYHHQKAEAEAAYLAKSEFLANMSHELRTPLNAIIGFTEMMLAEPFGALGSPKYVEYCNNVRQGGTYLNEVLTDILDMSRLEAGLVRLAEREVSVAEAVRRAVNIWRARAEEKKITLLVEVDEKLRCVGDEALIVKALGVFLSNSVKFTDAGGFVRLRVRHHGASIAFFIEDTGRGIDPRVLPRLGRPFEQSAGVMENGMKGSGLGLAIARALVDLHGGALRFRSRLGMGTVAMMRLACAHCAGANVTPLIARQIETQPAKAAPPAYAARSLETVARVAGSDSTTRKPGALSSIRRAP</sequence>
<evidence type="ECO:0000313" key="10">
    <source>
        <dbReference type="EMBL" id="QGM98356.1"/>
    </source>
</evidence>
<organism evidence="10 11">
    <name type="scientific">Methylocystis parvus</name>
    <dbReference type="NCBI Taxonomy" id="134"/>
    <lineage>
        <taxon>Bacteria</taxon>
        <taxon>Pseudomonadati</taxon>
        <taxon>Pseudomonadota</taxon>
        <taxon>Alphaproteobacteria</taxon>
        <taxon>Hyphomicrobiales</taxon>
        <taxon>Methylocystaceae</taxon>
        <taxon>Methylocystis</taxon>
    </lineage>
</organism>
<keyword evidence="7" id="KW-1133">Transmembrane helix</keyword>
<dbReference type="Gene3D" id="3.30.565.10">
    <property type="entry name" value="Histidine kinase-like ATPase, C-terminal domain"/>
    <property type="match status" value="1"/>
</dbReference>
<accession>A0A6B8M798</accession>
<dbReference type="AlphaFoldDB" id="A0A6B8M798"/>
<comment type="catalytic activity">
    <reaction evidence="1">
        <text>ATP + protein L-histidine = ADP + protein N-phospho-L-histidine.</text>
        <dbReference type="EC" id="2.7.13.3"/>
    </reaction>
</comment>
<dbReference type="SMART" id="SM00387">
    <property type="entry name" value="HATPase_c"/>
    <property type="match status" value="1"/>
</dbReference>
<feature type="domain" description="PAC" evidence="9">
    <location>
        <begin position="313"/>
        <end position="365"/>
    </location>
</feature>
<evidence type="ECO:0000256" key="2">
    <source>
        <dbReference type="ARBA" id="ARBA00012438"/>
    </source>
</evidence>
<dbReference type="InterPro" id="IPR005467">
    <property type="entry name" value="His_kinase_dom"/>
</dbReference>
<feature type="domain" description="Histidine kinase" evidence="8">
    <location>
        <begin position="537"/>
        <end position="756"/>
    </location>
</feature>
<keyword evidence="7" id="KW-0812">Transmembrane</keyword>
<dbReference type="GO" id="GO:0000155">
    <property type="term" value="F:phosphorelay sensor kinase activity"/>
    <property type="evidence" value="ECO:0007669"/>
    <property type="project" value="InterPro"/>
</dbReference>
<feature type="transmembrane region" description="Helical" evidence="7">
    <location>
        <begin position="200"/>
        <end position="222"/>
    </location>
</feature>
<dbReference type="NCBIfam" id="TIGR00229">
    <property type="entry name" value="sensory_box"/>
    <property type="match status" value="1"/>
</dbReference>
<dbReference type="Pfam" id="PF08447">
    <property type="entry name" value="PAS_3"/>
    <property type="match status" value="1"/>
</dbReference>
<dbReference type="PROSITE" id="PS50109">
    <property type="entry name" value="HIS_KIN"/>
    <property type="match status" value="1"/>
</dbReference>
<dbReference type="InterPro" id="IPR004358">
    <property type="entry name" value="Sig_transdc_His_kin-like_C"/>
</dbReference>
<dbReference type="InterPro" id="IPR003661">
    <property type="entry name" value="HisK_dim/P_dom"/>
</dbReference>
<protein>
    <recommendedName>
        <fullName evidence="2">histidine kinase</fullName>
        <ecNumber evidence="2">2.7.13.3</ecNumber>
    </recommendedName>
</protein>
<evidence type="ECO:0000256" key="5">
    <source>
        <dbReference type="ARBA" id="ARBA00022777"/>
    </source>
</evidence>
<feature type="transmembrane region" description="Helical" evidence="7">
    <location>
        <begin position="39"/>
        <end position="58"/>
    </location>
</feature>
<dbReference type="Proteomes" id="UP000422569">
    <property type="component" value="Chromosome"/>
</dbReference>
<keyword evidence="5" id="KW-0418">Kinase</keyword>
<keyword evidence="4" id="KW-0808">Transferase</keyword>
<evidence type="ECO:0000256" key="7">
    <source>
        <dbReference type="SAM" id="Phobius"/>
    </source>
</evidence>
<dbReference type="GO" id="GO:0005886">
    <property type="term" value="C:plasma membrane"/>
    <property type="evidence" value="ECO:0007669"/>
    <property type="project" value="TreeGrafter"/>
</dbReference>
<dbReference type="Pfam" id="PF12860">
    <property type="entry name" value="PAS_7"/>
    <property type="match status" value="1"/>
</dbReference>
<dbReference type="InterPro" id="IPR003594">
    <property type="entry name" value="HATPase_dom"/>
</dbReference>
<dbReference type="Gene3D" id="3.30.450.20">
    <property type="entry name" value="PAS domain"/>
    <property type="match status" value="2"/>
</dbReference>
<dbReference type="EC" id="2.7.13.3" evidence="2"/>
<dbReference type="EMBL" id="CP044331">
    <property type="protein sequence ID" value="QGM98356.1"/>
    <property type="molecule type" value="Genomic_DNA"/>
</dbReference>
<dbReference type="InterPro" id="IPR000014">
    <property type="entry name" value="PAS"/>
</dbReference>
<dbReference type="PANTHER" id="PTHR43047:SF72">
    <property type="entry name" value="OSMOSENSING HISTIDINE PROTEIN KINASE SLN1"/>
    <property type="match status" value="1"/>
</dbReference>
<dbReference type="InterPro" id="IPR000700">
    <property type="entry name" value="PAS-assoc_C"/>
</dbReference>
<keyword evidence="3" id="KW-0597">Phosphoprotein</keyword>
<dbReference type="SMART" id="SM00388">
    <property type="entry name" value="HisKA"/>
    <property type="match status" value="1"/>
</dbReference>
<dbReference type="SMART" id="SM00086">
    <property type="entry name" value="PAC"/>
    <property type="match status" value="1"/>
</dbReference>
<dbReference type="InterPro" id="IPR036890">
    <property type="entry name" value="HATPase_C_sf"/>
</dbReference>
<evidence type="ECO:0000313" key="11">
    <source>
        <dbReference type="Proteomes" id="UP000422569"/>
    </source>
</evidence>
<dbReference type="Pfam" id="PF02518">
    <property type="entry name" value="HATPase_c"/>
    <property type="match status" value="1"/>
</dbReference>
<dbReference type="SUPFAM" id="SSF55874">
    <property type="entry name" value="ATPase domain of HSP90 chaperone/DNA topoisomerase II/histidine kinase"/>
    <property type="match status" value="1"/>
</dbReference>
<dbReference type="PRINTS" id="PR00344">
    <property type="entry name" value="BCTRLSENSOR"/>
</dbReference>
<dbReference type="InterPro" id="IPR036097">
    <property type="entry name" value="HisK_dim/P_sf"/>
</dbReference>
<keyword evidence="7" id="KW-0472">Membrane</keyword>
<dbReference type="SUPFAM" id="SSF47384">
    <property type="entry name" value="Homodimeric domain of signal transducing histidine kinase"/>
    <property type="match status" value="1"/>
</dbReference>
<dbReference type="CDD" id="cd00082">
    <property type="entry name" value="HisKA"/>
    <property type="match status" value="1"/>
</dbReference>
<dbReference type="Gene3D" id="1.10.287.130">
    <property type="match status" value="1"/>
</dbReference>
<evidence type="ECO:0000256" key="6">
    <source>
        <dbReference type="SAM" id="MobiDB-lite"/>
    </source>
</evidence>
<dbReference type="Gene3D" id="2.10.70.100">
    <property type="match status" value="1"/>
</dbReference>